<accession>A0A1W1C0L5</accession>
<sequence>MVLSCWFGCNRVEFIESLSGDSNKFKREIFWTFTDLLSV</sequence>
<name>A0A1W1C0L5_9ZZZZ</name>
<dbReference type="EMBL" id="FPHC01000051">
    <property type="protein sequence ID" value="SFV59267.1"/>
    <property type="molecule type" value="Genomic_DNA"/>
</dbReference>
<evidence type="ECO:0000313" key="1">
    <source>
        <dbReference type="EMBL" id="SFV59267.1"/>
    </source>
</evidence>
<organism evidence="1">
    <name type="scientific">hydrothermal vent metagenome</name>
    <dbReference type="NCBI Taxonomy" id="652676"/>
    <lineage>
        <taxon>unclassified sequences</taxon>
        <taxon>metagenomes</taxon>
        <taxon>ecological metagenomes</taxon>
    </lineage>
</organism>
<protein>
    <submittedName>
        <fullName evidence="1">Uncharacterized protein</fullName>
    </submittedName>
</protein>
<reference evidence="1" key="1">
    <citation type="submission" date="2016-10" db="EMBL/GenBank/DDBJ databases">
        <authorList>
            <person name="de Groot N.N."/>
        </authorList>
    </citation>
    <scope>NUCLEOTIDE SEQUENCE</scope>
</reference>
<gene>
    <name evidence="1" type="ORF">MNB_SV-6-1389</name>
</gene>
<proteinExistence type="predicted"/>
<dbReference type="AlphaFoldDB" id="A0A1W1C0L5"/>